<protein>
    <submittedName>
        <fullName evidence="2">Protoglobin</fullName>
    </submittedName>
</protein>
<dbReference type="InterPro" id="IPR012292">
    <property type="entry name" value="Globin/Proto"/>
</dbReference>
<name>A0A1H8F9V2_9PROT</name>
<evidence type="ECO:0000313" key="3">
    <source>
        <dbReference type="Proteomes" id="UP000199459"/>
    </source>
</evidence>
<dbReference type="AlphaFoldDB" id="A0A1H8F9V2"/>
<accession>A0A1H8F9V2</accession>
<dbReference type="EMBL" id="FOCP01000012">
    <property type="protein sequence ID" value="SEN27808.1"/>
    <property type="molecule type" value="Genomic_DNA"/>
</dbReference>
<gene>
    <name evidence="2" type="ORF">SAMN05216325_11238</name>
</gene>
<dbReference type="GO" id="GO:0020037">
    <property type="term" value="F:heme binding"/>
    <property type="evidence" value="ECO:0007669"/>
    <property type="project" value="InterPro"/>
</dbReference>
<dbReference type="OrthoDB" id="9780134at2"/>
<dbReference type="SUPFAM" id="SSF46458">
    <property type="entry name" value="Globin-like"/>
    <property type="match status" value="1"/>
</dbReference>
<sequence length="196" mass="22584">MTTNIPGYTYGSAEVAQSPISMGDFANLKQATLFGDEDIRYLKMSHDILKDQVEQILDVWYGFVGSTPFLLHYFTNKSDNQPNTDYLGAVRKRFGQWILDTANANYDQDWLNYQYEIGLRHHTTKKNKTDGVDAQPIINLRYVLALQVPITTTLRPFLEKGGHSSEDVDKMQDAWRKSVLMQVILWSQPYIHEGQF</sequence>
<dbReference type="Gene3D" id="1.10.490.10">
    <property type="entry name" value="Globins"/>
    <property type="match status" value="1"/>
</dbReference>
<dbReference type="GO" id="GO:0019825">
    <property type="term" value="F:oxygen binding"/>
    <property type="evidence" value="ECO:0007669"/>
    <property type="project" value="InterPro"/>
</dbReference>
<dbReference type="RefSeq" id="WP_090631989.1">
    <property type="nucleotide sequence ID" value="NZ_FOCP01000012.1"/>
</dbReference>
<organism evidence="2 3">
    <name type="scientific">Nitrosomonas marina</name>
    <dbReference type="NCBI Taxonomy" id="917"/>
    <lineage>
        <taxon>Bacteria</taxon>
        <taxon>Pseudomonadati</taxon>
        <taxon>Pseudomonadota</taxon>
        <taxon>Betaproteobacteria</taxon>
        <taxon>Nitrosomonadales</taxon>
        <taxon>Nitrosomonadaceae</taxon>
        <taxon>Nitrosomonas</taxon>
    </lineage>
</organism>
<evidence type="ECO:0000313" key="2">
    <source>
        <dbReference type="EMBL" id="SEN27808.1"/>
    </source>
</evidence>
<dbReference type="STRING" id="917.SAMN05216326_10960"/>
<dbReference type="Pfam" id="PF11563">
    <property type="entry name" value="Protoglobin"/>
    <property type="match status" value="1"/>
</dbReference>
<dbReference type="InterPro" id="IPR012102">
    <property type="entry name" value="Protoglobin"/>
</dbReference>
<dbReference type="Proteomes" id="UP000199459">
    <property type="component" value="Unassembled WGS sequence"/>
</dbReference>
<dbReference type="InterPro" id="IPR044398">
    <property type="entry name" value="Globin-sensor_dom"/>
</dbReference>
<feature type="domain" description="Globin-sensor" evidence="1">
    <location>
        <begin position="23"/>
        <end position="195"/>
    </location>
</feature>
<dbReference type="CDD" id="cd12124">
    <property type="entry name" value="Pgbs"/>
    <property type="match status" value="1"/>
</dbReference>
<proteinExistence type="predicted"/>
<reference evidence="2 3" key="1">
    <citation type="submission" date="2016-10" db="EMBL/GenBank/DDBJ databases">
        <authorList>
            <person name="de Groot N.N."/>
        </authorList>
    </citation>
    <scope>NUCLEOTIDE SEQUENCE [LARGE SCALE GENOMIC DNA]</scope>
    <source>
        <strain evidence="2 3">Nm22</strain>
    </source>
</reference>
<dbReference type="InterPro" id="IPR009050">
    <property type="entry name" value="Globin-like_sf"/>
</dbReference>
<evidence type="ECO:0000259" key="1">
    <source>
        <dbReference type="Pfam" id="PF11563"/>
    </source>
</evidence>